<reference evidence="2 3" key="1">
    <citation type="journal article" date="2019" name="Sci. Rep.">
        <title>A high-quality genome of Eragrostis curvula grass provides insights into Poaceae evolution and supports new strategies to enhance forage quality.</title>
        <authorList>
            <person name="Carballo J."/>
            <person name="Santos B.A.C.M."/>
            <person name="Zappacosta D."/>
            <person name="Garbus I."/>
            <person name="Selva J.P."/>
            <person name="Gallo C.A."/>
            <person name="Diaz A."/>
            <person name="Albertini E."/>
            <person name="Caccamo M."/>
            <person name="Echenique V."/>
        </authorList>
    </citation>
    <scope>NUCLEOTIDE SEQUENCE [LARGE SCALE GENOMIC DNA]</scope>
    <source>
        <strain evidence="3">cv. Victoria</strain>
        <tissue evidence="2">Leaf</tissue>
    </source>
</reference>
<evidence type="ECO:0000313" key="2">
    <source>
        <dbReference type="EMBL" id="TVU49182.1"/>
    </source>
</evidence>
<evidence type="ECO:0000313" key="3">
    <source>
        <dbReference type="Proteomes" id="UP000324897"/>
    </source>
</evidence>
<keyword evidence="3" id="KW-1185">Reference proteome</keyword>
<dbReference type="PANTHER" id="PTHR33065">
    <property type="entry name" value="OS07G0486400 PROTEIN"/>
    <property type="match status" value="1"/>
</dbReference>
<dbReference type="Proteomes" id="UP000324897">
    <property type="component" value="Chromosome 6"/>
</dbReference>
<dbReference type="Pfam" id="PF20241">
    <property type="entry name" value="DUF6598"/>
    <property type="match status" value="1"/>
</dbReference>
<dbReference type="EMBL" id="RWGY01000002">
    <property type="protein sequence ID" value="TVU49182.1"/>
    <property type="molecule type" value="Genomic_DNA"/>
</dbReference>
<dbReference type="InterPro" id="IPR046533">
    <property type="entry name" value="DUF6598"/>
</dbReference>
<gene>
    <name evidence="2" type="ORF">EJB05_00480</name>
</gene>
<dbReference type="OrthoDB" id="656030at2759"/>
<accession>A0A5J9WKF1</accession>
<dbReference type="AlphaFoldDB" id="A0A5J9WKF1"/>
<evidence type="ECO:0000259" key="1">
    <source>
        <dbReference type="Pfam" id="PF20241"/>
    </source>
</evidence>
<comment type="caution">
    <text evidence="2">The sequence shown here is derived from an EMBL/GenBank/DDBJ whole genome shotgun (WGS) entry which is preliminary data.</text>
</comment>
<dbReference type="PANTHER" id="PTHR33065:SF138">
    <property type="entry name" value="OS09G0442000 PROTEIN"/>
    <property type="match status" value="1"/>
</dbReference>
<dbReference type="Gramene" id="TVU49182">
    <property type="protein sequence ID" value="TVU49182"/>
    <property type="gene ID" value="EJB05_00480"/>
</dbReference>
<feature type="domain" description="DUF6598" evidence="1">
    <location>
        <begin position="1"/>
        <end position="243"/>
    </location>
</feature>
<sequence>MLQIYSLKLNLPSKAAPSGGGPVHLYGFMAARDLLDPLRNYIFNRTRDDPFIIQDINSDPFIYMSGPKRGVYLQCPALIEYDMWIKMGQDEKDDRTLIDGAFICSELTYIRGTITNRIEGGFDGASVDISRALFRGAVEATVEVQIVELAERGDAGGSGLDLSVSGFVPPIKEEIKLFRGAVDKPCVLNRFVAAVFSDSFLLVFFKVAGAPPDQTGKFAFRAVPHDSISSRQNFSFATVEVNVTWSGIC</sequence>
<feature type="non-terminal residue" evidence="2">
    <location>
        <position position="1"/>
    </location>
</feature>
<name>A0A5J9WKF1_9POAL</name>
<organism evidence="2 3">
    <name type="scientific">Eragrostis curvula</name>
    <name type="common">weeping love grass</name>
    <dbReference type="NCBI Taxonomy" id="38414"/>
    <lineage>
        <taxon>Eukaryota</taxon>
        <taxon>Viridiplantae</taxon>
        <taxon>Streptophyta</taxon>
        <taxon>Embryophyta</taxon>
        <taxon>Tracheophyta</taxon>
        <taxon>Spermatophyta</taxon>
        <taxon>Magnoliopsida</taxon>
        <taxon>Liliopsida</taxon>
        <taxon>Poales</taxon>
        <taxon>Poaceae</taxon>
        <taxon>PACMAD clade</taxon>
        <taxon>Chloridoideae</taxon>
        <taxon>Eragrostideae</taxon>
        <taxon>Eragrostidinae</taxon>
        <taxon>Eragrostis</taxon>
    </lineage>
</organism>
<proteinExistence type="predicted"/>
<protein>
    <recommendedName>
        <fullName evidence="1">DUF6598 domain-containing protein</fullName>
    </recommendedName>
</protein>